<dbReference type="PROSITE" id="PS50995">
    <property type="entry name" value="HTH_MARR_2"/>
    <property type="match status" value="1"/>
</dbReference>
<evidence type="ECO:0000313" key="5">
    <source>
        <dbReference type="EMBL" id="AJG77087.1"/>
    </source>
</evidence>
<dbReference type="InterPro" id="IPR036388">
    <property type="entry name" value="WH-like_DNA-bd_sf"/>
</dbReference>
<dbReference type="Pfam" id="PF01047">
    <property type="entry name" value="MarR"/>
    <property type="match status" value="1"/>
</dbReference>
<evidence type="ECO:0000313" key="6">
    <source>
        <dbReference type="EMBL" id="QKH25930.1"/>
    </source>
</evidence>
<dbReference type="AlphaFoldDB" id="A0A0B5XBA0"/>
<dbReference type="Proteomes" id="UP000501107">
    <property type="component" value="Chromosome"/>
</dbReference>
<evidence type="ECO:0000313" key="7">
    <source>
        <dbReference type="Proteomes" id="UP000031876"/>
    </source>
</evidence>
<accession>A0A0B5XBA0</accession>
<feature type="domain" description="HTH marR-type" evidence="4">
    <location>
        <begin position="8"/>
        <end position="144"/>
    </location>
</feature>
<dbReference type="KEGG" id="btw:BF38_2271"/>
<sequence>MKSNNPAAIDIIHILMQSSNYVQREFQSQLSALDTPYHLTGPRLRVLSTVSENGPIRMNALAAKLGVKARTVTDFVDALEQDKLLIRIPDPTDRRATLIQLTERAHSNMEKALAFQDKVADDILQNLTLEQREQFFELLLLLIKDKQIPDSCGEVENGKTC</sequence>
<dbReference type="InterPro" id="IPR036390">
    <property type="entry name" value="WH_DNA-bd_sf"/>
</dbReference>
<dbReference type="GeneID" id="45021070"/>
<protein>
    <submittedName>
        <fullName evidence="5">MarR family protein</fullName>
    </submittedName>
    <submittedName>
        <fullName evidence="6">MarR family transcriptional regulator</fullName>
    </submittedName>
</protein>
<evidence type="ECO:0000313" key="8">
    <source>
        <dbReference type="Proteomes" id="UP000501107"/>
    </source>
</evidence>
<evidence type="ECO:0000256" key="2">
    <source>
        <dbReference type="ARBA" id="ARBA00023125"/>
    </source>
</evidence>
<reference evidence="6 8" key="2">
    <citation type="submission" date="2020-05" db="EMBL/GenBank/DDBJ databases">
        <title>FDA dAtabase for Regulatory Grade micrObial Sequences (FDA-ARGOS): Supporting development and validation of Infectious Disease Dx tests.</title>
        <authorList>
            <person name="Nelson B."/>
            <person name="Plummer A."/>
            <person name="Tallon L."/>
            <person name="Sadzewicz L."/>
            <person name="Zhao X."/>
            <person name="Vavikolanu K."/>
            <person name="Mehta A."/>
            <person name="Aluvathingal J."/>
            <person name="Nadendla S."/>
            <person name="Myers T."/>
            <person name="Yan Y."/>
            <person name="Sichtig H."/>
        </authorList>
    </citation>
    <scope>NUCLEOTIDE SEQUENCE [LARGE SCALE GENOMIC DNA]</scope>
    <source>
        <strain evidence="6 8">FDAARGOS_795</strain>
    </source>
</reference>
<dbReference type="PANTHER" id="PTHR42756">
    <property type="entry name" value="TRANSCRIPTIONAL REGULATOR, MARR"/>
    <property type="match status" value="1"/>
</dbReference>
<dbReference type="Gene3D" id="1.10.10.10">
    <property type="entry name" value="Winged helix-like DNA-binding domain superfamily/Winged helix DNA-binding domain"/>
    <property type="match status" value="1"/>
</dbReference>
<keyword evidence="1" id="KW-0805">Transcription regulation</keyword>
<dbReference type="SUPFAM" id="SSF46785">
    <property type="entry name" value="Winged helix' DNA-binding domain"/>
    <property type="match status" value="1"/>
</dbReference>
<dbReference type="EMBL" id="CP053980">
    <property type="protein sequence ID" value="QKH25930.1"/>
    <property type="molecule type" value="Genomic_DNA"/>
</dbReference>
<evidence type="ECO:0000259" key="4">
    <source>
        <dbReference type="PROSITE" id="PS50995"/>
    </source>
</evidence>
<dbReference type="Proteomes" id="UP000031876">
    <property type="component" value="Chromosome"/>
</dbReference>
<dbReference type="EMBL" id="CP009335">
    <property type="protein sequence ID" value="AJG77087.1"/>
    <property type="molecule type" value="Genomic_DNA"/>
</dbReference>
<dbReference type="GO" id="GO:0003700">
    <property type="term" value="F:DNA-binding transcription factor activity"/>
    <property type="evidence" value="ECO:0007669"/>
    <property type="project" value="InterPro"/>
</dbReference>
<keyword evidence="3" id="KW-0804">Transcription</keyword>
<organism evidence="6 8">
    <name type="scientific">Bacillus thuringiensis</name>
    <dbReference type="NCBI Taxonomy" id="1428"/>
    <lineage>
        <taxon>Bacteria</taxon>
        <taxon>Bacillati</taxon>
        <taxon>Bacillota</taxon>
        <taxon>Bacilli</taxon>
        <taxon>Bacillales</taxon>
        <taxon>Bacillaceae</taxon>
        <taxon>Bacillus</taxon>
        <taxon>Bacillus cereus group</taxon>
    </lineage>
</organism>
<dbReference type="PANTHER" id="PTHR42756:SF1">
    <property type="entry name" value="TRANSCRIPTIONAL REPRESSOR OF EMRAB OPERON"/>
    <property type="match status" value="1"/>
</dbReference>
<dbReference type="InterPro" id="IPR000835">
    <property type="entry name" value="HTH_MarR-typ"/>
</dbReference>
<keyword evidence="2" id="KW-0238">DNA-binding</keyword>
<dbReference type="GO" id="GO:0003677">
    <property type="term" value="F:DNA binding"/>
    <property type="evidence" value="ECO:0007669"/>
    <property type="project" value="UniProtKB-KW"/>
</dbReference>
<gene>
    <name evidence="5" type="ORF">BF38_2271</name>
    <name evidence="6" type="ORF">FOC89_19025</name>
</gene>
<proteinExistence type="predicted"/>
<dbReference type="PRINTS" id="PR00598">
    <property type="entry name" value="HTHMARR"/>
</dbReference>
<evidence type="ECO:0000256" key="3">
    <source>
        <dbReference type="ARBA" id="ARBA00023163"/>
    </source>
</evidence>
<reference evidence="5 7" key="1">
    <citation type="journal article" date="2015" name="Genome Announc.">
        <title>Complete genome sequences for 35 biothreat assay-relevant bacillus species.</title>
        <authorList>
            <person name="Johnson S.L."/>
            <person name="Daligault H.E."/>
            <person name="Davenport K.W."/>
            <person name="Jaissle J."/>
            <person name="Frey K.G."/>
            <person name="Ladner J.T."/>
            <person name="Broomall S.M."/>
            <person name="Bishop-Lilly K.A."/>
            <person name="Bruce D.C."/>
            <person name="Gibbons H.S."/>
            <person name="Coyne S.R."/>
            <person name="Lo C.C."/>
            <person name="Meincke L."/>
            <person name="Munk A.C."/>
            <person name="Koroleva G.I."/>
            <person name="Rosenzweig C.N."/>
            <person name="Palacios G.F."/>
            <person name="Redden C.L."/>
            <person name="Minogue T.D."/>
            <person name="Chain P.S."/>
        </authorList>
    </citation>
    <scope>NUCLEOTIDE SEQUENCE [LARGE SCALE GENOMIC DNA]</scope>
    <source>
        <strain evidence="5 7">HD1011</strain>
    </source>
</reference>
<dbReference type="RefSeq" id="WP_000841455.1">
    <property type="nucleotide sequence ID" value="NZ_CP009335.1"/>
</dbReference>
<name>A0A0B5XBA0_BACTU</name>
<dbReference type="SMART" id="SM00347">
    <property type="entry name" value="HTH_MARR"/>
    <property type="match status" value="1"/>
</dbReference>
<evidence type="ECO:0000256" key="1">
    <source>
        <dbReference type="ARBA" id="ARBA00023015"/>
    </source>
</evidence>